<feature type="transmembrane region" description="Helical" evidence="2">
    <location>
        <begin position="206"/>
        <end position="231"/>
    </location>
</feature>
<feature type="transmembrane region" description="Helical" evidence="2">
    <location>
        <begin position="83"/>
        <end position="107"/>
    </location>
</feature>
<feature type="compositionally biased region" description="Low complexity" evidence="1">
    <location>
        <begin position="261"/>
        <end position="304"/>
    </location>
</feature>
<gene>
    <name evidence="3" type="ORF">GCM10009839_84460</name>
</gene>
<feature type="transmembrane region" description="Helical" evidence="2">
    <location>
        <begin position="137"/>
        <end position="159"/>
    </location>
</feature>
<evidence type="ECO:0000313" key="3">
    <source>
        <dbReference type="EMBL" id="GAA2060748.1"/>
    </source>
</evidence>
<name>A0ABN2VF89_9ACTN</name>
<protein>
    <submittedName>
        <fullName evidence="3">Uncharacterized protein</fullName>
    </submittedName>
</protein>
<accession>A0ABN2VF89</accession>
<evidence type="ECO:0000313" key="4">
    <source>
        <dbReference type="Proteomes" id="UP001500751"/>
    </source>
</evidence>
<evidence type="ECO:0000256" key="1">
    <source>
        <dbReference type="SAM" id="MobiDB-lite"/>
    </source>
</evidence>
<feature type="compositionally biased region" description="Pro residues" evidence="1">
    <location>
        <begin position="326"/>
        <end position="337"/>
    </location>
</feature>
<evidence type="ECO:0000256" key="2">
    <source>
        <dbReference type="SAM" id="Phobius"/>
    </source>
</evidence>
<keyword evidence="4" id="KW-1185">Reference proteome</keyword>
<proteinExistence type="predicted"/>
<feature type="region of interest" description="Disordered" evidence="1">
    <location>
        <begin position="1"/>
        <end position="73"/>
    </location>
</feature>
<organism evidence="3 4">
    <name type="scientific">Catenulispora yoronensis</name>
    <dbReference type="NCBI Taxonomy" id="450799"/>
    <lineage>
        <taxon>Bacteria</taxon>
        <taxon>Bacillati</taxon>
        <taxon>Actinomycetota</taxon>
        <taxon>Actinomycetes</taxon>
        <taxon>Catenulisporales</taxon>
        <taxon>Catenulisporaceae</taxon>
        <taxon>Catenulispora</taxon>
    </lineage>
</organism>
<reference evidence="3 4" key="1">
    <citation type="journal article" date="2019" name="Int. J. Syst. Evol. Microbiol.">
        <title>The Global Catalogue of Microorganisms (GCM) 10K type strain sequencing project: providing services to taxonomists for standard genome sequencing and annotation.</title>
        <authorList>
            <consortium name="The Broad Institute Genomics Platform"/>
            <consortium name="The Broad Institute Genome Sequencing Center for Infectious Disease"/>
            <person name="Wu L."/>
            <person name="Ma J."/>
        </authorList>
    </citation>
    <scope>NUCLEOTIDE SEQUENCE [LARGE SCALE GENOMIC DNA]</scope>
    <source>
        <strain evidence="3 4">JCM 16014</strain>
    </source>
</reference>
<feature type="transmembrane region" description="Helical" evidence="2">
    <location>
        <begin position="166"/>
        <end position="186"/>
    </location>
</feature>
<keyword evidence="2" id="KW-1133">Transmembrane helix</keyword>
<feature type="compositionally biased region" description="Low complexity" evidence="1">
    <location>
        <begin position="1"/>
        <end position="67"/>
    </location>
</feature>
<keyword evidence="2" id="KW-0812">Transmembrane</keyword>
<dbReference type="EMBL" id="BAAAQN010000080">
    <property type="protein sequence ID" value="GAA2060748.1"/>
    <property type="molecule type" value="Genomic_DNA"/>
</dbReference>
<keyword evidence="2" id="KW-0472">Membrane</keyword>
<feature type="region of interest" description="Disordered" evidence="1">
    <location>
        <begin position="261"/>
        <end position="337"/>
    </location>
</feature>
<sequence>MLPMTQQPNQNYPQPGGWGQQQGQQPAQPGWGQQQPAQQQGQQQWGAAQPSYGQAQPAQQYGGSTPSYGGGSSTGGDSWGKVWGFYAAGALAAITAILTFVMPWAAIKIGDNTFNFTALGTVSSQGKSASADGYPKIWGILVIVAAVVAVAGVVLVLLLKKAVMGWVVVGGSGLALIFAVLAGLLGHNKIKDELTSGDTAAIGTHYSLQFFGLGAWIGILATLIGTVLAVLAQLSVTTGGAPASGASASGYQAGYGQQQFGQAGNSPAYGQQGQPGQQQWGGQQAGQAQGQQQWGNPQPPQQQGGQWGGQYDPAANQPTQAVQPGYMPPQQPPQQPR</sequence>
<dbReference type="Proteomes" id="UP001500751">
    <property type="component" value="Unassembled WGS sequence"/>
</dbReference>
<comment type="caution">
    <text evidence="3">The sequence shown here is derived from an EMBL/GenBank/DDBJ whole genome shotgun (WGS) entry which is preliminary data.</text>
</comment>